<dbReference type="KEGG" id="muo:115477647"/>
<dbReference type="Proteomes" id="UP000515156">
    <property type="component" value="Chromosome 9"/>
</dbReference>
<dbReference type="PANTHER" id="PTHR21055">
    <property type="entry name" value="PROTEIN PHOSPHATASE 1 REGULATORY SUBUNIT 36"/>
    <property type="match status" value="1"/>
</dbReference>
<dbReference type="InParanoid" id="A0A6P7Z4T9"/>
<dbReference type="GeneID" id="115477647"/>
<dbReference type="CTD" id="145376"/>
<keyword evidence="2" id="KW-1185">Reference proteome</keyword>
<feature type="compositionally biased region" description="Polar residues" evidence="1">
    <location>
        <begin position="81"/>
        <end position="93"/>
    </location>
</feature>
<evidence type="ECO:0000313" key="3">
    <source>
        <dbReference type="RefSeq" id="XP_030070520.1"/>
    </source>
</evidence>
<organism evidence="2 3">
    <name type="scientific">Microcaecilia unicolor</name>
    <dbReference type="NCBI Taxonomy" id="1415580"/>
    <lineage>
        <taxon>Eukaryota</taxon>
        <taxon>Metazoa</taxon>
        <taxon>Chordata</taxon>
        <taxon>Craniata</taxon>
        <taxon>Vertebrata</taxon>
        <taxon>Euteleostomi</taxon>
        <taxon>Amphibia</taxon>
        <taxon>Gymnophiona</taxon>
        <taxon>Siphonopidae</taxon>
        <taxon>Microcaecilia</taxon>
    </lineage>
</organism>
<dbReference type="InterPro" id="IPR026142">
    <property type="entry name" value="Pro_pase_1_reg_su_36"/>
</dbReference>
<name>A0A6P7Z4T9_9AMPH</name>
<feature type="region of interest" description="Disordered" evidence="1">
    <location>
        <begin position="79"/>
        <end position="101"/>
    </location>
</feature>
<proteinExistence type="predicted"/>
<dbReference type="GO" id="GO:0019902">
    <property type="term" value="F:phosphatase binding"/>
    <property type="evidence" value="ECO:0007669"/>
    <property type="project" value="InterPro"/>
</dbReference>
<feature type="compositionally biased region" description="Polar residues" evidence="1">
    <location>
        <begin position="402"/>
        <end position="418"/>
    </location>
</feature>
<dbReference type="Pfam" id="PF14895">
    <property type="entry name" value="PPPI_inhib"/>
    <property type="match status" value="1"/>
</dbReference>
<accession>A0A6P7Z4T9</accession>
<dbReference type="FunCoup" id="A0A6P7Z4T9">
    <property type="interactions" value="2"/>
</dbReference>
<sequence length="428" mass="48232">MEGFTKPTAGHWYWKEESNTLEFLSYDGAADIKDKPKKSKAIHFQEVGRKGADSAESKLHAGVKSSMVILKTLGPAKPSDGTFSGLTPKSTRSVSKRDQDGSVTLDDVKQVALSLLNQHAVQELPSFSAIIRSQHLDDFLMALLFYLSCYLNKTSLEQKPKSIMAKCSATDRKEMADVVFQTELAKKHLAHMYGILVLGWTMPRFHHMACGKSRGSATHKDRTFFEYLYSFCTHLAWVTFLRKDLDVIQEEVGRLLRSNTFNFVLREKSVPEDQETKVPVEKKKKSQRERRVITKRPAIKSIINQRSPVLISLLPSPKEHAQYLFQHHKVHPSSTCVAIDSKDWMNMSSTVISSRIGIIGQPRRMFNSFTLLPLEIEEAANSRNRSSASFYSFGLDASYRPNTRSGLSQQSTAVSRATTEGGYSENEL</sequence>
<evidence type="ECO:0000256" key="1">
    <source>
        <dbReference type="SAM" id="MobiDB-lite"/>
    </source>
</evidence>
<dbReference type="PANTHER" id="PTHR21055:SF3">
    <property type="entry name" value="PROTEIN PHOSPHATASE 1 REGULATORY SUBUNIT 36"/>
    <property type="match status" value="1"/>
</dbReference>
<dbReference type="OrthoDB" id="6724830at2759"/>
<dbReference type="AlphaFoldDB" id="A0A6P7Z4T9"/>
<reference evidence="3" key="1">
    <citation type="submission" date="2025-08" db="UniProtKB">
        <authorList>
            <consortium name="RefSeq"/>
        </authorList>
    </citation>
    <scope>IDENTIFICATION</scope>
</reference>
<dbReference type="RefSeq" id="XP_030070520.1">
    <property type="nucleotide sequence ID" value="XM_030214660.1"/>
</dbReference>
<feature type="region of interest" description="Disordered" evidence="1">
    <location>
        <begin position="402"/>
        <end position="428"/>
    </location>
</feature>
<evidence type="ECO:0000313" key="2">
    <source>
        <dbReference type="Proteomes" id="UP000515156"/>
    </source>
</evidence>
<gene>
    <name evidence="3" type="primary">PPP1R36</name>
</gene>
<protein>
    <submittedName>
        <fullName evidence="3">Protein phosphatase 1 regulatory subunit 36 isoform X1</fullName>
    </submittedName>
</protein>